<dbReference type="GO" id="GO:0005737">
    <property type="term" value="C:cytoplasm"/>
    <property type="evidence" value="ECO:0007669"/>
    <property type="project" value="TreeGrafter"/>
</dbReference>
<dbReference type="InterPro" id="IPR003959">
    <property type="entry name" value="ATPase_AAA_core"/>
</dbReference>
<dbReference type="STRING" id="1802521.A2893_03920"/>
<evidence type="ECO:0000313" key="8">
    <source>
        <dbReference type="Proteomes" id="UP000176725"/>
    </source>
</evidence>
<keyword evidence="2" id="KW-0067">ATP-binding</keyword>
<dbReference type="InterPro" id="IPR019489">
    <property type="entry name" value="Clp_ATPase_C"/>
</dbReference>
<evidence type="ECO:0000256" key="2">
    <source>
        <dbReference type="ARBA" id="ARBA00022840"/>
    </source>
</evidence>
<keyword evidence="4" id="KW-0472">Membrane</keyword>
<dbReference type="Pfam" id="PF07724">
    <property type="entry name" value="AAA_2"/>
    <property type="match status" value="1"/>
</dbReference>
<feature type="transmembrane region" description="Helical" evidence="4">
    <location>
        <begin position="87"/>
        <end position="111"/>
    </location>
</feature>
<evidence type="ECO:0000256" key="1">
    <source>
        <dbReference type="ARBA" id="ARBA00022741"/>
    </source>
</evidence>
<dbReference type="GO" id="GO:0005524">
    <property type="term" value="F:ATP binding"/>
    <property type="evidence" value="ECO:0007669"/>
    <property type="project" value="UniProtKB-KW"/>
</dbReference>
<keyword evidence="4" id="KW-0812">Transmembrane</keyword>
<dbReference type="InterPro" id="IPR027417">
    <property type="entry name" value="P-loop_NTPase"/>
</dbReference>
<sequence>MEFLTWHYSYGIDYYIKSWLGSILWIRHYFSLSLLLKTLFAPWKRLVETDTSPGFNLQKKFEVFTFNLISRGIGAFVRLTLFGAGIILALMTIFGGAAGFIFWLTLPFFGLPVFEKYKRQKENFMLELMFRIKESHKPYLEVIFDNEAGYFVLTHIGLTREVLLENARPEKISLEKFSPKSYREIIEKLLAENVWSNEFFNKYEVRPEDFLLAAQWWDKKTDEETQLGDGVLGRPGIALELTFGYTPTLNQYSVDLSTPQSYSHRLIGRGDIVKRMERILSSGNNVLIMGQPGVGKKTVILEFARKAASGQLGTKMAFNRVLEFDYNSLLSAATDLNQKKTNLALILDEAAAAGNIILMIRDIQRLTNPEVEGYDFTDIFEEHLEKRELKIIAVSSNTEYERFIAPNLRLRKFLEKVEVTPPKKSEAMEILIDAAKRWESLTSLTITVPALRNILTESDKYITEVPFPEKAIELLDAVISYKEQEGGNIVIVEDTNAVLSEKTGISFAKLSSEEKERLSRLEDIIHQRLIDQDAAIELIGKTLRAKTVGIVKEERPLGSFLFLGPTGVGKTETAKVLARVYYGSIDAMLRFDMAEYSGVEGLERLIGSVSNNIPGVLTTAIKNRPASLLLLDEIEKASKEISNLFLALLDEGVITDAFGKKIMCRHLFVIGTSNAGAEYTRQLVSREIKGDELQKEVVNHVLEKEIFSPEFINRFDGVVVYEPLGEKELVKIAHLMLADLSQNLSLKNITLTVTDETAQKLAKDGFDPAFGARPMRRIVNIVLGDLIGHAMLTGEIKEGDKIRVIPGEAKEEFKFEKIT</sequence>
<accession>A0A1F8BL58</accession>
<keyword evidence="3" id="KW-0143">Chaperone</keyword>
<evidence type="ECO:0008006" key="9">
    <source>
        <dbReference type="Google" id="ProtNLM"/>
    </source>
</evidence>
<dbReference type="Pfam" id="PF17871">
    <property type="entry name" value="AAA_lid_9"/>
    <property type="match status" value="1"/>
</dbReference>
<keyword evidence="1" id="KW-0547">Nucleotide-binding</keyword>
<organism evidence="7 8">
    <name type="scientific">Candidatus Woesebacteria bacterium RIFCSPLOWO2_01_FULL_39_25</name>
    <dbReference type="NCBI Taxonomy" id="1802521"/>
    <lineage>
        <taxon>Bacteria</taxon>
        <taxon>Candidatus Woeseibacteriota</taxon>
    </lineage>
</organism>
<dbReference type="InterPro" id="IPR050130">
    <property type="entry name" value="ClpA_ClpB"/>
</dbReference>
<dbReference type="AlphaFoldDB" id="A0A1F8BL58"/>
<dbReference type="SMART" id="SM01086">
    <property type="entry name" value="ClpB_D2-small"/>
    <property type="match status" value="1"/>
</dbReference>
<dbReference type="GO" id="GO:0034605">
    <property type="term" value="P:cellular response to heat"/>
    <property type="evidence" value="ECO:0007669"/>
    <property type="project" value="TreeGrafter"/>
</dbReference>
<evidence type="ECO:0000259" key="6">
    <source>
        <dbReference type="SMART" id="SM01086"/>
    </source>
</evidence>
<dbReference type="Proteomes" id="UP000176725">
    <property type="component" value="Unassembled WGS sequence"/>
</dbReference>
<gene>
    <name evidence="7" type="ORF">A2893_03920</name>
</gene>
<dbReference type="CDD" id="cd00009">
    <property type="entry name" value="AAA"/>
    <property type="match status" value="1"/>
</dbReference>
<comment type="caution">
    <text evidence="7">The sequence shown here is derived from an EMBL/GenBank/DDBJ whole genome shotgun (WGS) entry which is preliminary data.</text>
</comment>
<dbReference type="PRINTS" id="PR00300">
    <property type="entry name" value="CLPPROTEASEA"/>
</dbReference>
<name>A0A1F8BL58_9BACT</name>
<keyword evidence="4" id="KW-1133">Transmembrane helix</keyword>
<dbReference type="InterPro" id="IPR003593">
    <property type="entry name" value="AAA+_ATPase"/>
</dbReference>
<feature type="domain" description="AAA+ ATPase" evidence="5">
    <location>
        <begin position="282"/>
        <end position="423"/>
    </location>
</feature>
<protein>
    <recommendedName>
        <fullName evidence="9">Clp R domain-containing protein</fullName>
    </recommendedName>
</protein>
<dbReference type="CDD" id="cd19499">
    <property type="entry name" value="RecA-like_ClpB_Hsp104-like"/>
    <property type="match status" value="1"/>
</dbReference>
<dbReference type="InterPro" id="IPR001270">
    <property type="entry name" value="ClpA/B"/>
</dbReference>
<dbReference type="SMART" id="SM00382">
    <property type="entry name" value="AAA"/>
    <property type="match status" value="2"/>
</dbReference>
<proteinExistence type="predicted"/>
<evidence type="ECO:0000259" key="5">
    <source>
        <dbReference type="SMART" id="SM00382"/>
    </source>
</evidence>
<evidence type="ECO:0000256" key="4">
    <source>
        <dbReference type="SAM" id="Phobius"/>
    </source>
</evidence>
<dbReference type="Pfam" id="PF10431">
    <property type="entry name" value="ClpB_D2-small"/>
    <property type="match status" value="1"/>
</dbReference>
<dbReference type="EMBL" id="MGHH01000007">
    <property type="protein sequence ID" value="OGM64773.1"/>
    <property type="molecule type" value="Genomic_DNA"/>
</dbReference>
<evidence type="ECO:0000256" key="3">
    <source>
        <dbReference type="ARBA" id="ARBA00023186"/>
    </source>
</evidence>
<evidence type="ECO:0000313" key="7">
    <source>
        <dbReference type="EMBL" id="OGM64773.1"/>
    </source>
</evidence>
<dbReference type="PANTHER" id="PTHR11638:SF175">
    <property type="entry name" value="ATP-DEPENDENT CLP PROTEASE, ATP-BINDING SUBUNIT CLPC"/>
    <property type="match status" value="1"/>
</dbReference>
<feature type="domain" description="AAA+ ATPase" evidence="5">
    <location>
        <begin position="556"/>
        <end position="725"/>
    </location>
</feature>
<dbReference type="InterPro" id="IPR041546">
    <property type="entry name" value="ClpA/ClpB_AAA_lid"/>
</dbReference>
<dbReference type="Gene3D" id="3.40.50.300">
    <property type="entry name" value="P-loop containing nucleotide triphosphate hydrolases"/>
    <property type="match status" value="2"/>
</dbReference>
<dbReference type="PANTHER" id="PTHR11638">
    <property type="entry name" value="ATP-DEPENDENT CLP PROTEASE"/>
    <property type="match status" value="1"/>
</dbReference>
<reference evidence="7 8" key="1">
    <citation type="journal article" date="2016" name="Nat. Commun.">
        <title>Thousands of microbial genomes shed light on interconnected biogeochemical processes in an aquifer system.</title>
        <authorList>
            <person name="Anantharaman K."/>
            <person name="Brown C.T."/>
            <person name="Hug L.A."/>
            <person name="Sharon I."/>
            <person name="Castelle C.J."/>
            <person name="Probst A.J."/>
            <person name="Thomas B.C."/>
            <person name="Singh A."/>
            <person name="Wilkins M.J."/>
            <person name="Karaoz U."/>
            <person name="Brodie E.L."/>
            <person name="Williams K.H."/>
            <person name="Hubbard S.S."/>
            <person name="Banfield J.F."/>
        </authorList>
    </citation>
    <scope>NUCLEOTIDE SEQUENCE [LARGE SCALE GENOMIC DNA]</scope>
</reference>
<dbReference type="GO" id="GO:0016887">
    <property type="term" value="F:ATP hydrolysis activity"/>
    <property type="evidence" value="ECO:0007669"/>
    <property type="project" value="InterPro"/>
</dbReference>
<dbReference type="SUPFAM" id="SSF52540">
    <property type="entry name" value="P-loop containing nucleoside triphosphate hydrolases"/>
    <property type="match status" value="2"/>
</dbReference>
<feature type="domain" description="Clp ATPase C-terminal" evidence="6">
    <location>
        <begin position="724"/>
        <end position="815"/>
    </location>
</feature>
<dbReference type="Gene3D" id="1.10.8.60">
    <property type="match status" value="2"/>
</dbReference>